<dbReference type="EnsemblPlants" id="TuG1812G0200003922.01.T01">
    <property type="protein sequence ID" value="TuG1812G0200003922.01.T01.cds407094"/>
    <property type="gene ID" value="TuG1812G0200003922.01"/>
</dbReference>
<reference evidence="1" key="3">
    <citation type="submission" date="2022-06" db="UniProtKB">
        <authorList>
            <consortium name="EnsemblPlants"/>
        </authorList>
    </citation>
    <scope>IDENTIFICATION</scope>
</reference>
<reference evidence="1" key="2">
    <citation type="submission" date="2018-03" db="EMBL/GenBank/DDBJ databases">
        <title>The Triticum urartu genome reveals the dynamic nature of wheat genome evolution.</title>
        <authorList>
            <person name="Ling H."/>
            <person name="Ma B."/>
            <person name="Shi X."/>
            <person name="Liu H."/>
            <person name="Dong L."/>
            <person name="Sun H."/>
            <person name="Cao Y."/>
            <person name="Gao Q."/>
            <person name="Zheng S."/>
            <person name="Li Y."/>
            <person name="Yu Y."/>
            <person name="Du H."/>
            <person name="Qi M."/>
            <person name="Li Y."/>
            <person name="Yu H."/>
            <person name="Cui Y."/>
            <person name="Wang N."/>
            <person name="Chen C."/>
            <person name="Wu H."/>
            <person name="Zhao Y."/>
            <person name="Zhang J."/>
            <person name="Li Y."/>
            <person name="Zhou W."/>
            <person name="Zhang B."/>
            <person name="Hu W."/>
            <person name="Eijk M."/>
            <person name="Tang J."/>
            <person name="Witsenboer H."/>
            <person name="Zhao S."/>
            <person name="Li Z."/>
            <person name="Zhang A."/>
            <person name="Wang D."/>
            <person name="Liang C."/>
        </authorList>
    </citation>
    <scope>NUCLEOTIDE SEQUENCE [LARGE SCALE GENOMIC DNA]</scope>
    <source>
        <strain evidence="1">cv. G1812</strain>
    </source>
</reference>
<dbReference type="Proteomes" id="UP000015106">
    <property type="component" value="Chromosome 2"/>
</dbReference>
<reference evidence="2" key="1">
    <citation type="journal article" date="2013" name="Nature">
        <title>Draft genome of the wheat A-genome progenitor Triticum urartu.</title>
        <authorList>
            <person name="Ling H.Q."/>
            <person name="Zhao S."/>
            <person name="Liu D."/>
            <person name="Wang J."/>
            <person name="Sun H."/>
            <person name="Zhang C."/>
            <person name="Fan H."/>
            <person name="Li D."/>
            <person name="Dong L."/>
            <person name="Tao Y."/>
            <person name="Gao C."/>
            <person name="Wu H."/>
            <person name="Li Y."/>
            <person name="Cui Y."/>
            <person name="Guo X."/>
            <person name="Zheng S."/>
            <person name="Wang B."/>
            <person name="Yu K."/>
            <person name="Liang Q."/>
            <person name="Yang W."/>
            <person name="Lou X."/>
            <person name="Chen J."/>
            <person name="Feng M."/>
            <person name="Jian J."/>
            <person name="Zhang X."/>
            <person name="Luo G."/>
            <person name="Jiang Y."/>
            <person name="Liu J."/>
            <person name="Wang Z."/>
            <person name="Sha Y."/>
            <person name="Zhang B."/>
            <person name="Wu H."/>
            <person name="Tang D."/>
            <person name="Shen Q."/>
            <person name="Xue P."/>
            <person name="Zou S."/>
            <person name="Wang X."/>
            <person name="Liu X."/>
            <person name="Wang F."/>
            <person name="Yang Y."/>
            <person name="An X."/>
            <person name="Dong Z."/>
            <person name="Zhang K."/>
            <person name="Zhang X."/>
            <person name="Luo M.C."/>
            <person name="Dvorak J."/>
            <person name="Tong Y."/>
            <person name="Wang J."/>
            <person name="Yang H."/>
            <person name="Li Z."/>
            <person name="Wang D."/>
            <person name="Zhang A."/>
            <person name="Wang J."/>
        </authorList>
    </citation>
    <scope>NUCLEOTIDE SEQUENCE</scope>
    <source>
        <strain evidence="2">cv. G1812</strain>
    </source>
</reference>
<keyword evidence="2" id="KW-1185">Reference proteome</keyword>
<sequence length="52" mass="5833">MSCRRGRLRSVGSVAFRCLVASVRKSPSVHVFGARWRERLMVICGDIQVLDA</sequence>
<evidence type="ECO:0000313" key="2">
    <source>
        <dbReference type="Proteomes" id="UP000015106"/>
    </source>
</evidence>
<name>A0A8R7PHG5_TRIUA</name>
<proteinExistence type="predicted"/>
<protein>
    <submittedName>
        <fullName evidence="1">Uncharacterized protein</fullName>
    </submittedName>
</protein>
<accession>A0A8R7PHG5</accession>
<evidence type="ECO:0000313" key="1">
    <source>
        <dbReference type="EnsemblPlants" id="TuG1812G0200003922.01.T01.cds407094"/>
    </source>
</evidence>
<dbReference type="AlphaFoldDB" id="A0A8R7PHG5"/>
<dbReference type="Gramene" id="TuG1812G0200003922.01.T01">
    <property type="protein sequence ID" value="TuG1812G0200003922.01.T01.cds407094"/>
    <property type="gene ID" value="TuG1812G0200003922.01"/>
</dbReference>
<organism evidence="1 2">
    <name type="scientific">Triticum urartu</name>
    <name type="common">Red wild einkorn</name>
    <name type="synonym">Crithodium urartu</name>
    <dbReference type="NCBI Taxonomy" id="4572"/>
    <lineage>
        <taxon>Eukaryota</taxon>
        <taxon>Viridiplantae</taxon>
        <taxon>Streptophyta</taxon>
        <taxon>Embryophyta</taxon>
        <taxon>Tracheophyta</taxon>
        <taxon>Spermatophyta</taxon>
        <taxon>Magnoliopsida</taxon>
        <taxon>Liliopsida</taxon>
        <taxon>Poales</taxon>
        <taxon>Poaceae</taxon>
        <taxon>BOP clade</taxon>
        <taxon>Pooideae</taxon>
        <taxon>Triticodae</taxon>
        <taxon>Triticeae</taxon>
        <taxon>Triticinae</taxon>
        <taxon>Triticum</taxon>
    </lineage>
</organism>